<dbReference type="SUPFAM" id="SSF46689">
    <property type="entry name" value="Homeodomain-like"/>
    <property type="match status" value="1"/>
</dbReference>
<dbReference type="InterPro" id="IPR004875">
    <property type="entry name" value="DDE_SF_endonuclease_dom"/>
</dbReference>
<dbReference type="InterPro" id="IPR009057">
    <property type="entry name" value="Homeodomain-like_sf"/>
</dbReference>
<evidence type="ECO:0000256" key="1">
    <source>
        <dbReference type="SAM" id="MobiDB-lite"/>
    </source>
</evidence>
<dbReference type="PANTHER" id="PTHR19303">
    <property type="entry name" value="TRANSPOSON"/>
    <property type="match status" value="1"/>
</dbReference>
<evidence type="ECO:0000313" key="4">
    <source>
        <dbReference type="EMBL" id="CAF1153913.1"/>
    </source>
</evidence>
<dbReference type="AlphaFoldDB" id="A0A8S2MPB7"/>
<feature type="compositionally biased region" description="Polar residues" evidence="1">
    <location>
        <begin position="417"/>
        <end position="427"/>
    </location>
</feature>
<dbReference type="Proteomes" id="UP000682733">
    <property type="component" value="Unassembled WGS sequence"/>
</dbReference>
<feature type="region of interest" description="Disordered" evidence="1">
    <location>
        <begin position="403"/>
        <end position="442"/>
    </location>
</feature>
<feature type="domain" description="DDE-1" evidence="2">
    <location>
        <begin position="131"/>
        <end position="245"/>
    </location>
</feature>
<evidence type="ECO:0008006" key="7">
    <source>
        <dbReference type="Google" id="ProtNLM"/>
    </source>
</evidence>
<reference evidence="5" key="1">
    <citation type="submission" date="2021-02" db="EMBL/GenBank/DDBJ databases">
        <authorList>
            <person name="Nowell W R."/>
        </authorList>
    </citation>
    <scope>NUCLEOTIDE SEQUENCE</scope>
</reference>
<gene>
    <name evidence="4" type="ORF">OVA965_LOCUS21746</name>
    <name evidence="5" type="ORF">TMI583_LOCUS22453</name>
</gene>
<feature type="domain" description="HTH psq-type" evidence="3">
    <location>
        <begin position="11"/>
        <end position="46"/>
    </location>
</feature>
<comment type="caution">
    <text evidence="5">The sequence shown here is derived from an EMBL/GenBank/DDBJ whole genome shotgun (WGS) entry which is preliminary data.</text>
</comment>
<protein>
    <recommendedName>
        <fullName evidence="7">DDE-1 domain-containing protein</fullName>
    </recommendedName>
</protein>
<dbReference type="Pfam" id="PF05225">
    <property type="entry name" value="HTH_psq"/>
    <property type="match status" value="1"/>
</dbReference>
<dbReference type="EMBL" id="CAJNOK010012015">
    <property type="protein sequence ID" value="CAF1153913.1"/>
    <property type="molecule type" value="Genomic_DNA"/>
</dbReference>
<dbReference type="Pfam" id="PF03184">
    <property type="entry name" value="DDE_1"/>
    <property type="match status" value="1"/>
</dbReference>
<evidence type="ECO:0000259" key="3">
    <source>
        <dbReference type="Pfam" id="PF05225"/>
    </source>
</evidence>
<dbReference type="Proteomes" id="UP000677228">
    <property type="component" value="Unassembled WGS sequence"/>
</dbReference>
<evidence type="ECO:0000259" key="2">
    <source>
        <dbReference type="Pfam" id="PF03184"/>
    </source>
</evidence>
<feature type="compositionally biased region" description="Low complexity" evidence="1">
    <location>
        <begin position="428"/>
        <end position="442"/>
    </location>
</feature>
<proteinExistence type="predicted"/>
<name>A0A8S2MPB7_9BILA</name>
<dbReference type="GO" id="GO:0003677">
    <property type="term" value="F:DNA binding"/>
    <property type="evidence" value="ECO:0007669"/>
    <property type="project" value="InterPro"/>
</dbReference>
<evidence type="ECO:0000313" key="5">
    <source>
        <dbReference type="EMBL" id="CAF3963488.1"/>
    </source>
</evidence>
<dbReference type="PANTHER" id="PTHR19303:SF74">
    <property type="entry name" value="POGO TRANSPOSABLE ELEMENT WITH KRAB DOMAIN"/>
    <property type="match status" value="1"/>
</dbReference>
<sequence length="471" mass="52315">MANKRCNYEKEDLEKAIKAYKNDEMPSVAAAKAFNIPESTIRKHKSNPVLNIGGGRPRFLTDDQEEYLVVLFQQLETIGVRLTKDVVLKIAGEYMSLIRQGRFDEKGELVVVSIETQYAFEQFGGTGRQFTTALICCNAAGEVMPPFIIYSAKNLSPTWCNGGPVGTTYNVSESGWINETLFTTWFETSFIPYTAAVERPILLIMDDHAAHINIKTIELAKQHHIILLLLPPHTTHALQPLDVATFNLSTDPITTTTNFSSLNSNYPLNDDLSSNQSNSEIPIPASKFNRLRPLWDDDSDTDKNIDTSKVTPNVHGNFTKKYKKYSILDLDSSDEEEKTYTSLNSVPLSPTSAVRSIVTNVIHQLPPPSPLTITRNTRIRAERRYGEEITTGNLLDELKQKAVTKPPTRRGRKPKNSVVNPPSGGTHSTINIIRSSPTSSTTSLAIHPATAASASTMFTVQPIQYNLLSFD</sequence>
<organism evidence="5 6">
    <name type="scientific">Didymodactylos carnosus</name>
    <dbReference type="NCBI Taxonomy" id="1234261"/>
    <lineage>
        <taxon>Eukaryota</taxon>
        <taxon>Metazoa</taxon>
        <taxon>Spiralia</taxon>
        <taxon>Gnathifera</taxon>
        <taxon>Rotifera</taxon>
        <taxon>Eurotatoria</taxon>
        <taxon>Bdelloidea</taxon>
        <taxon>Philodinida</taxon>
        <taxon>Philodinidae</taxon>
        <taxon>Didymodactylos</taxon>
    </lineage>
</organism>
<accession>A0A8S2MPB7</accession>
<dbReference type="GO" id="GO:0005634">
    <property type="term" value="C:nucleus"/>
    <property type="evidence" value="ECO:0007669"/>
    <property type="project" value="TreeGrafter"/>
</dbReference>
<dbReference type="InterPro" id="IPR007889">
    <property type="entry name" value="HTH_Psq"/>
</dbReference>
<dbReference type="EMBL" id="CAJOBA010032440">
    <property type="protein sequence ID" value="CAF3963488.1"/>
    <property type="molecule type" value="Genomic_DNA"/>
</dbReference>
<dbReference type="InterPro" id="IPR050863">
    <property type="entry name" value="CenT-Element_Derived"/>
</dbReference>
<dbReference type="Gene3D" id="1.10.10.60">
    <property type="entry name" value="Homeodomain-like"/>
    <property type="match status" value="1"/>
</dbReference>
<evidence type="ECO:0000313" key="6">
    <source>
        <dbReference type="Proteomes" id="UP000682733"/>
    </source>
</evidence>